<dbReference type="Gene3D" id="2.180.10.10">
    <property type="entry name" value="RHS repeat-associated core"/>
    <property type="match status" value="4"/>
</dbReference>
<evidence type="ECO:0000256" key="1">
    <source>
        <dbReference type="ARBA" id="ARBA00022737"/>
    </source>
</evidence>
<organism evidence="4 5">
    <name type="scientific">Metallumcola ferriviriculae</name>
    <dbReference type="NCBI Taxonomy" id="3039180"/>
    <lineage>
        <taxon>Bacteria</taxon>
        <taxon>Bacillati</taxon>
        <taxon>Bacillota</taxon>
        <taxon>Clostridia</taxon>
        <taxon>Neomoorellales</taxon>
        <taxon>Desulfitibacteraceae</taxon>
        <taxon>Metallumcola</taxon>
    </lineage>
</organism>
<dbReference type="InterPro" id="IPR006530">
    <property type="entry name" value="YD"/>
</dbReference>
<feature type="region of interest" description="Disordered" evidence="2">
    <location>
        <begin position="757"/>
        <end position="781"/>
    </location>
</feature>
<feature type="compositionally biased region" description="Basic residues" evidence="2">
    <location>
        <begin position="598"/>
        <end position="622"/>
    </location>
</feature>
<protein>
    <recommendedName>
        <fullName evidence="3">Teneurin-like YD-shell domain-containing protein</fullName>
    </recommendedName>
</protein>
<dbReference type="Pfam" id="PF25023">
    <property type="entry name" value="TEN_YD-shell"/>
    <property type="match status" value="2"/>
</dbReference>
<dbReference type="InterPro" id="IPR022385">
    <property type="entry name" value="Rhs_assc_core"/>
</dbReference>
<dbReference type="PANTHER" id="PTHR32305:SF15">
    <property type="entry name" value="PROTEIN RHSA-RELATED"/>
    <property type="match status" value="1"/>
</dbReference>
<feature type="region of interest" description="Disordered" evidence="2">
    <location>
        <begin position="493"/>
        <end position="525"/>
    </location>
</feature>
<feature type="compositionally biased region" description="Acidic residues" evidence="2">
    <location>
        <begin position="987"/>
        <end position="1002"/>
    </location>
</feature>
<dbReference type="InterPro" id="IPR031325">
    <property type="entry name" value="RHS_repeat"/>
</dbReference>
<feature type="domain" description="Teneurin-like YD-shell" evidence="3">
    <location>
        <begin position="842"/>
        <end position="942"/>
    </location>
</feature>
<evidence type="ECO:0000313" key="4">
    <source>
        <dbReference type="EMBL" id="WRO22386.1"/>
    </source>
</evidence>
<dbReference type="AlphaFoldDB" id="A0AAU0UQ99"/>
<proteinExistence type="predicted"/>
<feature type="region of interest" description="Disordered" evidence="2">
    <location>
        <begin position="546"/>
        <end position="630"/>
    </location>
</feature>
<feature type="domain" description="Teneurin-like YD-shell" evidence="3">
    <location>
        <begin position="657"/>
        <end position="755"/>
    </location>
</feature>
<dbReference type="InterPro" id="IPR050708">
    <property type="entry name" value="T6SS_VgrG/RHS"/>
</dbReference>
<reference evidence="4 5" key="1">
    <citation type="submission" date="2023-04" db="EMBL/GenBank/DDBJ databases">
        <authorList>
            <person name="Hsu D."/>
        </authorList>
    </citation>
    <scope>NUCLEOTIDE SEQUENCE [LARGE SCALE GENOMIC DNA]</scope>
    <source>
        <strain evidence="4 5">MK1</strain>
    </source>
</reference>
<dbReference type="Proteomes" id="UP001329915">
    <property type="component" value="Chromosome"/>
</dbReference>
<feature type="compositionally biased region" description="Basic and acidic residues" evidence="2">
    <location>
        <begin position="501"/>
        <end position="512"/>
    </location>
</feature>
<evidence type="ECO:0000256" key="2">
    <source>
        <dbReference type="SAM" id="MobiDB-lite"/>
    </source>
</evidence>
<accession>A0AAU0UQ99</accession>
<feature type="compositionally biased region" description="Low complexity" evidence="2">
    <location>
        <begin position="580"/>
        <end position="595"/>
    </location>
</feature>
<dbReference type="EMBL" id="CP121694">
    <property type="protein sequence ID" value="WRO22386.1"/>
    <property type="molecule type" value="Genomic_DNA"/>
</dbReference>
<keyword evidence="1" id="KW-0677">Repeat</keyword>
<dbReference type="KEGG" id="dbc:MFMK1_002215"/>
<name>A0AAU0UQ99_9FIRM</name>
<feature type="compositionally biased region" description="Basic and acidic residues" evidence="2">
    <location>
        <begin position="757"/>
        <end position="769"/>
    </location>
</feature>
<evidence type="ECO:0000313" key="5">
    <source>
        <dbReference type="Proteomes" id="UP001329915"/>
    </source>
</evidence>
<feature type="compositionally biased region" description="Gly residues" evidence="2">
    <location>
        <begin position="555"/>
        <end position="564"/>
    </location>
</feature>
<feature type="compositionally biased region" description="Basic and acidic residues" evidence="2">
    <location>
        <begin position="565"/>
        <end position="579"/>
    </location>
</feature>
<evidence type="ECO:0000259" key="3">
    <source>
        <dbReference type="Pfam" id="PF25023"/>
    </source>
</evidence>
<dbReference type="NCBIfam" id="TIGR03696">
    <property type="entry name" value="Rhs_assc_core"/>
    <property type="match status" value="1"/>
</dbReference>
<dbReference type="NCBIfam" id="TIGR01643">
    <property type="entry name" value="YD_repeat_2x"/>
    <property type="match status" value="13"/>
</dbReference>
<feature type="region of interest" description="Disordered" evidence="2">
    <location>
        <begin position="987"/>
        <end position="1043"/>
    </location>
</feature>
<dbReference type="Pfam" id="PF05593">
    <property type="entry name" value="RHS_repeat"/>
    <property type="match status" value="10"/>
</dbReference>
<dbReference type="PANTHER" id="PTHR32305">
    <property type="match status" value="1"/>
</dbReference>
<dbReference type="InterPro" id="IPR056823">
    <property type="entry name" value="TEN-like_YD-shell"/>
</dbReference>
<dbReference type="RefSeq" id="WP_366921799.1">
    <property type="nucleotide sequence ID" value="NZ_CP121694.1"/>
</dbReference>
<keyword evidence="5" id="KW-1185">Reference proteome</keyword>
<sequence>MTDASGSSITFRYNSRGEITRLTDRNGSTTHYYYDSRGNLIRVMDPEGNNTTYSYDLANRLVTVTEPANRTTQFRYNELGEVTGQVDPVGNVTSFQYDPLGRLIKETDPRGYSRSYRYDFMGNVTRETGPESAITKYSYDLLGNPVRVEDALGNVSKLQYDALGQVVKSVNALGAVTEYDYDAAGNVAGVTNPLGNTTQYSYDFRNNLTKVTDALGNSTNYHYDRVGNLLSVEDAGGSTTSLKYDNLNRLVAEINPLKQKTSYGYDDAGNLTEKADPLGQVTEYDYDKNNRLTGVNFNGEEFASFRYNGEGSVGSMVSPALHEEYYYDDMGHLEKIEDLTRDKALKFQYDAVGNRISTTDAEDRTTSYRYDGSSRMVQLTDPDGNVTIFGYDDLGRVSGISRPNGVDSGYTYDAAGRVTGIENTGPKGLISSFAYQYDAAGNRTSQVEEDGAETTYQYDELNRLSEVNYPVEKIEKLRTAYILEQPQVKIPAQEILPGGGSREKTTGKEKGNSGKGKGKGGKKSGSLLSLSYDLETGFTDNTGVLLAKGGKGKGKGSSGGGGSKKSGDSGKSSGKEKGSSKSGSSGKDSGKGSNSGKEKRKNKDHPGKGKAKGKEKGKKGKGWGKGGRWRNMESFFNQEGELLSTGTYPAYLVEPVENVSYSYDAAGNRISMTKDGEETKYTYDAANRLLRAGGTGYDYDANGNLVFKVKQDGTRTEYQYNAANRLDAVYFEDGTDLQYAYDGYGRKVSREETYWQVKEKKGKGKEKSKGKGKQKSQGNNAKLRTESTAYLYDGKKVAKEYTGNGSPLAEYQIGPKGAVSRKMFGYKGRKEQGKPTLQTRGGLLYYSNDAIGNVTDLTDRTGDVISKFRFDAFGGMFAGTLAPYNFTGLTGKEYDPKSGLMDYGARWYDTETGRFIQPDTYKGNIAKPRTQHTYAYVGNNPINRIDPTGHFDVIVDGDDVTIVYDDEEEADEWEDDVDEVHDEYDDSDVNIDEEHNYDDDDSGGGSGGSSDDDDYSPPPPTPEEEHQGFNSEAPAQPQIQAVSSRQISISSYQSTGQYLSGITAKEAEENRRGLYQGVADFYDKWIKPTDGELALIQSTGPVGLPLAGGFVVKKLTANVGSKLLSGVKKIGGRIYDDVIETVGRMLGKGAGNGGNFYHYTSANPESILKNGLQSGSSGKVFTTPSKNLSPLQAQIDLALPPNRGLPKNLLEIDVPTLRNMGIEIPQGKQVTRMFNMPGGGTEVVFPHAIPSEAIKLIK</sequence>
<gene>
    <name evidence="4" type="ORF">MFMK1_002215</name>
</gene>